<dbReference type="OrthoDB" id="7040646at2"/>
<dbReference type="Proteomes" id="UP000036325">
    <property type="component" value="Unassembled WGS sequence"/>
</dbReference>
<sequence>MDKVIFLTSEDFIKINSELLKSTGFCLYFWRDTDKRFVRLDDLDFTILDENEPFSYDWFVGEKKDEKRVISHTKETLRREERKGLITLTYGGEHQYAIGATRYSADNSNVEKIVNRELNNLFKKYARKGVLESNGTANKITDNYYWTEKALSSGKNWRLFLGRGVREKCNSMPGFIPKP</sequence>
<dbReference type="EMBL" id="JYLF01000011">
    <property type="protein sequence ID" value="KMN12055.1"/>
    <property type="molecule type" value="Genomic_DNA"/>
</dbReference>
<dbReference type="AlphaFoldDB" id="A0A0J6IBS1"/>
<protein>
    <submittedName>
        <fullName evidence="1">Uncharacterized protein</fullName>
    </submittedName>
</protein>
<reference evidence="1 2" key="1">
    <citation type="submission" date="2015-02" db="EMBL/GenBank/DDBJ databases">
        <title>Pseudomonas helleri sp. nov. and Pseudomonas weihenstephanensis sp. nov., isolated from raw cows milk.</title>
        <authorList>
            <person name="von Neubeck M."/>
            <person name="Huptas C."/>
            <person name="Wenning M."/>
            <person name="Scherer S."/>
        </authorList>
    </citation>
    <scope>NUCLEOTIDE SEQUENCE [LARGE SCALE GENOMIC DNA]</scope>
    <source>
        <strain evidence="1 2">DSM 29166</strain>
    </source>
</reference>
<dbReference type="STRING" id="1608994.TU86_20650"/>
<dbReference type="RefSeq" id="WP_048366171.1">
    <property type="nucleotide sequence ID" value="NZ_JYLF01000011.1"/>
</dbReference>
<organism evidence="1 2">
    <name type="scientific">Pseudomonas weihenstephanensis</name>
    <dbReference type="NCBI Taxonomy" id="1608994"/>
    <lineage>
        <taxon>Bacteria</taxon>
        <taxon>Pseudomonadati</taxon>
        <taxon>Pseudomonadota</taxon>
        <taxon>Gammaproteobacteria</taxon>
        <taxon>Pseudomonadales</taxon>
        <taxon>Pseudomonadaceae</taxon>
        <taxon>Pseudomonas</taxon>
    </lineage>
</organism>
<comment type="caution">
    <text evidence="1">The sequence shown here is derived from an EMBL/GenBank/DDBJ whole genome shotgun (WGS) entry which is preliminary data.</text>
</comment>
<evidence type="ECO:0000313" key="2">
    <source>
        <dbReference type="Proteomes" id="UP000036325"/>
    </source>
</evidence>
<dbReference type="PATRIC" id="fig|1608994.3.peg.289"/>
<evidence type="ECO:0000313" key="1">
    <source>
        <dbReference type="EMBL" id="KMN12055.1"/>
    </source>
</evidence>
<gene>
    <name evidence="1" type="ORF">TU86_20650</name>
</gene>
<proteinExistence type="predicted"/>
<name>A0A0J6IBS1_9PSED</name>
<accession>A0A0J6IBS1</accession>